<evidence type="ECO:0000313" key="5">
    <source>
        <dbReference type="RefSeq" id="XP_026282684.1"/>
    </source>
</evidence>
<dbReference type="Pfam" id="PF14904">
    <property type="entry name" value="FAM86"/>
    <property type="match status" value="1"/>
</dbReference>
<name>A0A6J1SN21_FRAOC</name>
<evidence type="ECO:0000313" key="4">
    <source>
        <dbReference type="Proteomes" id="UP000504606"/>
    </source>
</evidence>
<dbReference type="InterPro" id="IPR029426">
    <property type="entry name" value="FAM86_N"/>
</dbReference>
<dbReference type="GO" id="GO:0032991">
    <property type="term" value="C:protein-containing complex"/>
    <property type="evidence" value="ECO:0007669"/>
    <property type="project" value="TreeGrafter"/>
</dbReference>
<evidence type="ECO:0000259" key="3">
    <source>
        <dbReference type="Pfam" id="PF14904"/>
    </source>
</evidence>
<dbReference type="PANTHER" id="PTHR14614:SF130">
    <property type="entry name" value="PROTEIN-LYSINE N-METHYLTRANSFERASE EEF2KMT"/>
    <property type="match status" value="1"/>
</dbReference>
<reference evidence="5" key="1">
    <citation type="submission" date="2025-08" db="UniProtKB">
        <authorList>
            <consortium name="RefSeq"/>
        </authorList>
    </citation>
    <scope>IDENTIFICATION</scope>
    <source>
        <tissue evidence="5">Whole organism</tissue>
    </source>
</reference>
<accession>A0A6J1SN21</accession>
<dbReference type="GO" id="GO:0016740">
    <property type="term" value="F:transferase activity"/>
    <property type="evidence" value="ECO:0007669"/>
    <property type="project" value="UniProtKB-KW"/>
</dbReference>
<dbReference type="OrthoDB" id="194386at2759"/>
<dbReference type="GeneID" id="113209408"/>
<dbReference type="Gene3D" id="3.40.50.150">
    <property type="entry name" value="Vaccinia Virus protein VP39"/>
    <property type="match status" value="1"/>
</dbReference>
<comment type="similarity">
    <text evidence="1">Belongs to the class I-like SAM-binding methyltransferase superfamily. EEF2KMT family.</text>
</comment>
<dbReference type="InterPro" id="IPR029063">
    <property type="entry name" value="SAM-dependent_MTases_sf"/>
</dbReference>
<dbReference type="InterPro" id="IPR019410">
    <property type="entry name" value="Methyltransf_16"/>
</dbReference>
<dbReference type="SUPFAM" id="SSF53335">
    <property type="entry name" value="S-adenosyl-L-methionine-dependent methyltransferases"/>
    <property type="match status" value="1"/>
</dbReference>
<dbReference type="AlphaFoldDB" id="A0A6J1SN21"/>
<evidence type="ECO:0000256" key="2">
    <source>
        <dbReference type="ARBA" id="ARBA00022679"/>
    </source>
</evidence>
<evidence type="ECO:0000256" key="1">
    <source>
        <dbReference type="ARBA" id="ARBA00005511"/>
    </source>
</evidence>
<dbReference type="Pfam" id="PF10294">
    <property type="entry name" value="Methyltransf_16"/>
    <property type="match status" value="2"/>
</dbReference>
<keyword evidence="4" id="KW-1185">Reference proteome</keyword>
<proteinExistence type="inferred from homology"/>
<gene>
    <name evidence="5" type="primary">LOC113209408</name>
</gene>
<dbReference type="PANTHER" id="PTHR14614">
    <property type="entry name" value="HEPATOCELLULAR CARCINOMA-ASSOCIATED ANTIGEN"/>
    <property type="match status" value="1"/>
</dbReference>
<sequence length="335" mass="37193">MSSAMQKISRQFLSGVSVSKIDFTDVVHDLANSTFGETNQDTILSLTINHPLVVKYPLKVEYQQSFLRKLIKELEARGAEISGNLYERHVEILQCSNGEKVFRHFLLDDGSVITVRESISIISDGTTGLYIWQAAHVLINWCFNNRELLKNSSILELGSGVGLCGIAVSHLCSPQHYMFSDCHPAVMSALVENIKINSGEENPENESDLSLPSINDRVTWGGKLKDSKVSIVHLPWEDIIDEHLAPSIAPNFVIASDVVYDPCLFVPLSKTVKEFVNVGSQVILACTERNSGTLQEFLQKLESLHLKVDEDVSPEPSIIPVSDDWIVKVFRVSSA</sequence>
<dbReference type="KEGG" id="foc:113209408"/>
<feature type="domain" description="FAM86 N-terminal" evidence="3">
    <location>
        <begin position="5"/>
        <end position="91"/>
    </location>
</feature>
<protein>
    <submittedName>
        <fullName evidence="5">Protein-lysine N-methyltransferase EEF2KMT</fullName>
    </submittedName>
</protein>
<dbReference type="RefSeq" id="XP_026282684.1">
    <property type="nucleotide sequence ID" value="XM_026426899.2"/>
</dbReference>
<keyword evidence="2" id="KW-0808">Transferase</keyword>
<organism evidence="4 5">
    <name type="scientific">Frankliniella occidentalis</name>
    <name type="common">Western flower thrips</name>
    <name type="synonym">Euthrips occidentalis</name>
    <dbReference type="NCBI Taxonomy" id="133901"/>
    <lineage>
        <taxon>Eukaryota</taxon>
        <taxon>Metazoa</taxon>
        <taxon>Ecdysozoa</taxon>
        <taxon>Arthropoda</taxon>
        <taxon>Hexapoda</taxon>
        <taxon>Insecta</taxon>
        <taxon>Pterygota</taxon>
        <taxon>Neoptera</taxon>
        <taxon>Paraneoptera</taxon>
        <taxon>Thysanoptera</taxon>
        <taxon>Terebrantia</taxon>
        <taxon>Thripoidea</taxon>
        <taxon>Thripidae</taxon>
        <taxon>Frankliniella</taxon>
    </lineage>
</organism>
<dbReference type="Proteomes" id="UP000504606">
    <property type="component" value="Unplaced"/>
</dbReference>